<feature type="region of interest" description="Disordered" evidence="1">
    <location>
        <begin position="29"/>
        <end position="70"/>
    </location>
</feature>
<dbReference type="RefSeq" id="WP_100661156.1">
    <property type="nucleotide sequence ID" value="NZ_BSRN01000016.1"/>
</dbReference>
<feature type="chain" id="PRO_5044300040" evidence="2">
    <location>
        <begin position="31"/>
        <end position="70"/>
    </location>
</feature>
<feature type="compositionally biased region" description="Low complexity" evidence="1">
    <location>
        <begin position="39"/>
        <end position="70"/>
    </location>
</feature>
<dbReference type="GeneID" id="49388205"/>
<keyword evidence="2" id="KW-0732">Signal</keyword>
<evidence type="ECO:0000313" key="3">
    <source>
        <dbReference type="EMBL" id="ATZ29004.1"/>
    </source>
</evidence>
<feature type="signal peptide" evidence="2">
    <location>
        <begin position="1"/>
        <end position="30"/>
    </location>
</feature>
<keyword evidence="4" id="KW-1185">Reference proteome</keyword>
<sequence length="70" mass="6667">MRSARRGAAALTALAAGAVLLLTGCGGGTAAHPKAEQSAGADGQAADMQAKLDAADSAAAQADTDATQNN</sequence>
<protein>
    <submittedName>
        <fullName evidence="3">Uncharacterized protein</fullName>
    </submittedName>
</protein>
<dbReference type="AlphaFoldDB" id="A0A2K8PQK4"/>
<dbReference type="KEGG" id="slx:SLAV_36190"/>
<name>A0A2K8PQK4_STRLA</name>
<accession>A0A2K8PQK4</accession>
<organism evidence="3 4">
    <name type="scientific">Streptomyces lavendulae subsp. lavendulae</name>
    <dbReference type="NCBI Taxonomy" id="58340"/>
    <lineage>
        <taxon>Bacteria</taxon>
        <taxon>Bacillati</taxon>
        <taxon>Actinomycetota</taxon>
        <taxon>Actinomycetes</taxon>
        <taxon>Kitasatosporales</taxon>
        <taxon>Streptomycetaceae</taxon>
        <taxon>Streptomyces</taxon>
    </lineage>
</organism>
<dbReference type="Proteomes" id="UP000231791">
    <property type="component" value="Chromosome"/>
</dbReference>
<evidence type="ECO:0000313" key="4">
    <source>
        <dbReference type="Proteomes" id="UP000231791"/>
    </source>
</evidence>
<dbReference type="PROSITE" id="PS51257">
    <property type="entry name" value="PROKAR_LIPOPROTEIN"/>
    <property type="match status" value="1"/>
</dbReference>
<dbReference type="EMBL" id="CP024985">
    <property type="protein sequence ID" value="ATZ29004.1"/>
    <property type="molecule type" value="Genomic_DNA"/>
</dbReference>
<proteinExistence type="predicted"/>
<reference evidence="3 4" key="1">
    <citation type="submission" date="2017-11" db="EMBL/GenBank/DDBJ databases">
        <title>Complete genome sequence of Streptomyces lavendulae subsp. lavendulae CCM 3239 (formerly 'Streptomyces aureofaciens CCM 3239'), the producer of the angucycline-type antibiotic auricin.</title>
        <authorList>
            <person name="Busche T."/>
            <person name="Novakova R."/>
            <person name="Al'Dilaimi A."/>
            <person name="Homerova D."/>
            <person name="Feckova L."/>
            <person name="Rezuchova B."/>
            <person name="Mingyar E."/>
            <person name="Csolleiova D."/>
            <person name="Bekeova C."/>
            <person name="Winkler A."/>
            <person name="Sevcikova B."/>
            <person name="Kalinowski J."/>
            <person name="Kormanec J."/>
            <person name="Ruckert C."/>
        </authorList>
    </citation>
    <scope>NUCLEOTIDE SEQUENCE [LARGE SCALE GENOMIC DNA]</scope>
    <source>
        <strain evidence="3 4">CCM 3239</strain>
    </source>
</reference>
<evidence type="ECO:0000256" key="2">
    <source>
        <dbReference type="SAM" id="SignalP"/>
    </source>
</evidence>
<evidence type="ECO:0000256" key="1">
    <source>
        <dbReference type="SAM" id="MobiDB-lite"/>
    </source>
</evidence>
<gene>
    <name evidence="3" type="ORF">SLAV_36190</name>
</gene>